<evidence type="ECO:0000313" key="5">
    <source>
        <dbReference type="EMBL" id="SCZ85831.1"/>
    </source>
</evidence>
<dbReference type="Pfam" id="PF13374">
    <property type="entry name" value="TPR_10"/>
    <property type="match status" value="2"/>
</dbReference>
<feature type="repeat" description="TPR" evidence="3">
    <location>
        <begin position="384"/>
        <end position="417"/>
    </location>
</feature>
<dbReference type="STRING" id="51642.NSMM_410066"/>
<organism evidence="5 6">
    <name type="scientific">Nitrosomonas mobilis</name>
    <dbReference type="NCBI Taxonomy" id="51642"/>
    <lineage>
        <taxon>Bacteria</taxon>
        <taxon>Pseudomonadati</taxon>
        <taxon>Pseudomonadota</taxon>
        <taxon>Betaproteobacteria</taxon>
        <taxon>Nitrosomonadales</taxon>
        <taxon>Nitrosomonadaceae</taxon>
        <taxon>Nitrosomonas</taxon>
    </lineage>
</organism>
<keyword evidence="2 3" id="KW-0802">TPR repeat</keyword>
<keyword evidence="1" id="KW-0677">Repeat</keyword>
<accession>A0A1G5SH07</accession>
<dbReference type="OrthoDB" id="9049868at2"/>
<keyword evidence="4" id="KW-0732">Signal</keyword>
<dbReference type="Pfam" id="PF13424">
    <property type="entry name" value="TPR_12"/>
    <property type="match status" value="1"/>
</dbReference>
<feature type="chain" id="PRO_5011528529" evidence="4">
    <location>
        <begin position="23"/>
        <end position="486"/>
    </location>
</feature>
<feature type="signal peptide" evidence="4">
    <location>
        <begin position="1"/>
        <end position="22"/>
    </location>
</feature>
<dbReference type="Gene3D" id="1.25.40.10">
    <property type="entry name" value="Tetratricopeptide repeat domain"/>
    <property type="match status" value="2"/>
</dbReference>
<gene>
    <name evidence="5" type="ORF">NSMM_410066</name>
</gene>
<evidence type="ECO:0000256" key="3">
    <source>
        <dbReference type="PROSITE-ProRule" id="PRU00339"/>
    </source>
</evidence>
<proteinExistence type="predicted"/>
<keyword evidence="6" id="KW-1185">Reference proteome</keyword>
<dbReference type="EMBL" id="FMWO01000049">
    <property type="protein sequence ID" value="SCZ85831.1"/>
    <property type="molecule type" value="Genomic_DNA"/>
</dbReference>
<evidence type="ECO:0000313" key="6">
    <source>
        <dbReference type="Proteomes" id="UP000198729"/>
    </source>
</evidence>
<dbReference type="PANTHER" id="PTHR45641:SF19">
    <property type="entry name" value="NEPHROCYSTIN-3"/>
    <property type="match status" value="1"/>
</dbReference>
<dbReference type="PANTHER" id="PTHR45641">
    <property type="entry name" value="TETRATRICOPEPTIDE REPEAT PROTEIN (AFU_ORTHOLOGUE AFUA_6G03870)"/>
    <property type="match status" value="1"/>
</dbReference>
<sequence length="486" mass="54222">MHPIQVWPLALVVFLHASSAWAAATLMGVVRENQLGGDLVRNVSVSALGANPVVTGADGQFVLHFPQRKPGENVSIGVSRNGWVVVNDIQLNRALPANASQSPLEILIAKAAERETWALQFYRLQGERVVDARYKKELAAAGLEERARLLREHDQARAQADELARQLATRPAGSGGEDYQKAASLFLDGKINKALEILSEERLKQQGADAKKLHEDTMRSWLLRGQLLAVKFDFDGATRAYDEAVAFAPSSYEAWFAYSFFHQRQNHFKESHWGYKEALSLARASGKKEVVARALNNLGNLHGDEKRMAEARKAYKEALKIRCALAQQNSNVYLPDLAVTLNNLGVLHRDENRMAEARGVFKEALKIQRDLAQQNPDVYLPAVATTLNNLGLLHYAENRMAEARDVFKEALKIQRDLAQQNPDVYLPAVATTLNNLGLLHYAENRMAEARKAYKEALKIYRTFAQVAPAAYEPDVRRVQTNLDALP</sequence>
<dbReference type="InterPro" id="IPR019734">
    <property type="entry name" value="TPR_rpt"/>
</dbReference>
<protein>
    <submittedName>
        <fullName evidence="5">Uncharacterized protein</fullName>
    </submittedName>
</protein>
<dbReference type="SMART" id="SM00028">
    <property type="entry name" value="TPR"/>
    <property type="match status" value="5"/>
</dbReference>
<dbReference type="Proteomes" id="UP000198729">
    <property type="component" value="Unassembled WGS sequence"/>
</dbReference>
<reference evidence="5 6" key="1">
    <citation type="submission" date="2016-10" db="EMBL/GenBank/DDBJ databases">
        <authorList>
            <person name="de Groot N.N."/>
        </authorList>
    </citation>
    <scope>NUCLEOTIDE SEQUENCE [LARGE SCALE GENOMIC DNA]</scope>
    <source>
        <strain evidence="5">1</strain>
    </source>
</reference>
<dbReference type="SUPFAM" id="SSF48452">
    <property type="entry name" value="TPR-like"/>
    <property type="match status" value="1"/>
</dbReference>
<dbReference type="InterPro" id="IPR011990">
    <property type="entry name" value="TPR-like_helical_dom_sf"/>
</dbReference>
<name>A0A1G5SH07_9PROT</name>
<feature type="repeat" description="TPR" evidence="3">
    <location>
        <begin position="430"/>
        <end position="463"/>
    </location>
</feature>
<evidence type="ECO:0000256" key="4">
    <source>
        <dbReference type="SAM" id="SignalP"/>
    </source>
</evidence>
<dbReference type="AlphaFoldDB" id="A0A1G5SH07"/>
<evidence type="ECO:0000256" key="1">
    <source>
        <dbReference type="ARBA" id="ARBA00022737"/>
    </source>
</evidence>
<dbReference type="PROSITE" id="PS50005">
    <property type="entry name" value="TPR"/>
    <property type="match status" value="2"/>
</dbReference>
<evidence type="ECO:0000256" key="2">
    <source>
        <dbReference type="ARBA" id="ARBA00022803"/>
    </source>
</evidence>